<organism evidence="1 2">
    <name type="scientific">Linum trigynum</name>
    <dbReference type="NCBI Taxonomy" id="586398"/>
    <lineage>
        <taxon>Eukaryota</taxon>
        <taxon>Viridiplantae</taxon>
        <taxon>Streptophyta</taxon>
        <taxon>Embryophyta</taxon>
        <taxon>Tracheophyta</taxon>
        <taxon>Spermatophyta</taxon>
        <taxon>Magnoliopsida</taxon>
        <taxon>eudicotyledons</taxon>
        <taxon>Gunneridae</taxon>
        <taxon>Pentapetalae</taxon>
        <taxon>rosids</taxon>
        <taxon>fabids</taxon>
        <taxon>Malpighiales</taxon>
        <taxon>Linaceae</taxon>
        <taxon>Linum</taxon>
    </lineage>
</organism>
<protein>
    <submittedName>
        <fullName evidence="1">Uncharacterized protein</fullName>
    </submittedName>
</protein>
<evidence type="ECO:0000313" key="2">
    <source>
        <dbReference type="Proteomes" id="UP001497516"/>
    </source>
</evidence>
<dbReference type="EMBL" id="OZ034813">
    <property type="protein sequence ID" value="CAL1357345.1"/>
    <property type="molecule type" value="Genomic_DNA"/>
</dbReference>
<sequence>MHGGDVKYLDDVGDDLVAHKMAVKLNVFRPFMEGWIFGDVDCRLVVAIKNCWLGMANFQILEKIEDPLDFAACVSECPIFSFTGRAGDGGLLFSLP</sequence>
<dbReference type="Proteomes" id="UP001497516">
    <property type="component" value="Chromosome 1"/>
</dbReference>
<proteinExistence type="predicted"/>
<evidence type="ECO:0000313" key="1">
    <source>
        <dbReference type="EMBL" id="CAL1357345.1"/>
    </source>
</evidence>
<dbReference type="AlphaFoldDB" id="A0AAV2CLX8"/>
<gene>
    <name evidence="1" type="ORF">LTRI10_LOCUS4986</name>
</gene>
<keyword evidence="2" id="KW-1185">Reference proteome</keyword>
<reference evidence="1 2" key="1">
    <citation type="submission" date="2024-04" db="EMBL/GenBank/DDBJ databases">
        <authorList>
            <person name="Fracassetti M."/>
        </authorList>
    </citation>
    <scope>NUCLEOTIDE SEQUENCE [LARGE SCALE GENOMIC DNA]</scope>
</reference>
<name>A0AAV2CLX8_9ROSI</name>
<accession>A0AAV2CLX8</accession>